<dbReference type="OrthoDB" id="2854767at2"/>
<evidence type="ECO:0000256" key="6">
    <source>
        <dbReference type="ARBA" id="ARBA00022989"/>
    </source>
</evidence>
<evidence type="ECO:0000256" key="2">
    <source>
        <dbReference type="ARBA" id="ARBA00022654"/>
    </source>
</evidence>
<dbReference type="GO" id="GO:0008233">
    <property type="term" value="F:peptidase activity"/>
    <property type="evidence" value="ECO:0007669"/>
    <property type="project" value="UniProtKB-KW"/>
</dbReference>
<keyword evidence="1" id="KW-1003">Cell membrane</keyword>
<protein>
    <submittedName>
        <fullName evidence="9">Accessory gene regulator protein AgrB</fullName>
    </submittedName>
</protein>
<evidence type="ECO:0000313" key="9">
    <source>
        <dbReference type="EMBL" id="TCO70402.1"/>
    </source>
</evidence>
<dbReference type="GO" id="GO:0009372">
    <property type="term" value="P:quorum sensing"/>
    <property type="evidence" value="ECO:0007669"/>
    <property type="project" value="UniProtKB-KW"/>
</dbReference>
<keyword evidence="5" id="KW-0378">Hydrolase</keyword>
<keyword evidence="4 8" id="KW-0812">Transmembrane</keyword>
<proteinExistence type="predicted"/>
<evidence type="ECO:0000313" key="10">
    <source>
        <dbReference type="Proteomes" id="UP000294919"/>
    </source>
</evidence>
<feature type="transmembrane region" description="Helical" evidence="8">
    <location>
        <begin position="106"/>
        <end position="126"/>
    </location>
</feature>
<evidence type="ECO:0000256" key="1">
    <source>
        <dbReference type="ARBA" id="ARBA00022475"/>
    </source>
</evidence>
<feature type="transmembrane region" description="Helical" evidence="8">
    <location>
        <begin position="41"/>
        <end position="67"/>
    </location>
</feature>
<keyword evidence="7 8" id="KW-0472">Membrane</keyword>
<dbReference type="EMBL" id="SLWV01000026">
    <property type="protein sequence ID" value="TCO70402.1"/>
    <property type="molecule type" value="Genomic_DNA"/>
</dbReference>
<organism evidence="9 10">
    <name type="scientific">Marinisporobacter balticus</name>
    <dbReference type="NCBI Taxonomy" id="2018667"/>
    <lineage>
        <taxon>Bacteria</taxon>
        <taxon>Bacillati</taxon>
        <taxon>Bacillota</taxon>
        <taxon>Clostridia</taxon>
        <taxon>Peptostreptococcales</taxon>
        <taxon>Thermotaleaceae</taxon>
        <taxon>Marinisporobacter</taxon>
    </lineage>
</organism>
<reference evidence="9 10" key="1">
    <citation type="submission" date="2019-03" db="EMBL/GenBank/DDBJ databases">
        <title>Genomic Encyclopedia of Type Strains, Phase IV (KMG-IV): sequencing the most valuable type-strain genomes for metagenomic binning, comparative biology and taxonomic classification.</title>
        <authorList>
            <person name="Goeker M."/>
        </authorList>
    </citation>
    <scope>NUCLEOTIDE SEQUENCE [LARGE SCALE GENOMIC DNA]</scope>
    <source>
        <strain evidence="9 10">DSM 102940</strain>
    </source>
</reference>
<keyword evidence="6 8" id="KW-1133">Transmembrane helix</keyword>
<feature type="transmembrane region" description="Helical" evidence="8">
    <location>
        <begin position="79"/>
        <end position="100"/>
    </location>
</feature>
<dbReference type="InterPro" id="IPR006741">
    <property type="entry name" value="AgrB"/>
</dbReference>
<dbReference type="GO" id="GO:0016020">
    <property type="term" value="C:membrane"/>
    <property type="evidence" value="ECO:0007669"/>
    <property type="project" value="InterPro"/>
</dbReference>
<evidence type="ECO:0000256" key="8">
    <source>
        <dbReference type="SAM" id="Phobius"/>
    </source>
</evidence>
<dbReference type="GO" id="GO:0006508">
    <property type="term" value="P:proteolysis"/>
    <property type="evidence" value="ECO:0007669"/>
    <property type="project" value="UniProtKB-KW"/>
</dbReference>
<keyword evidence="10" id="KW-1185">Reference proteome</keyword>
<dbReference type="AlphaFoldDB" id="A0A4R2KDK4"/>
<dbReference type="RefSeq" id="WP_132247081.1">
    <property type="nucleotide sequence ID" value="NZ_SLWV01000026.1"/>
</dbReference>
<evidence type="ECO:0000256" key="7">
    <source>
        <dbReference type="ARBA" id="ARBA00023136"/>
    </source>
</evidence>
<dbReference type="Proteomes" id="UP000294919">
    <property type="component" value="Unassembled WGS sequence"/>
</dbReference>
<keyword evidence="3" id="KW-0645">Protease</keyword>
<accession>A0A4R2KDK4</accession>
<feature type="transmembrane region" description="Helical" evidence="8">
    <location>
        <begin position="169"/>
        <end position="190"/>
    </location>
</feature>
<sequence length="212" mass="24117">MLKKLADVIAGYISEKLQSDMDKTEIFSYGLQILLGTVFEIIAIIIVACFLNILKSTLIVFISFVMFRRLIGGTHCSTYNHCFFASGFTIIVVSFLGAKLILQPKILFIMIGMTYIFTIIQTIVYIPMGTEKKMIKNTTTRLKIKIQTMILLNLWIVIIIFLQDRFSPNHIFSSLLGVIAAFFFSTPFSYRIINSLEVYLNSLMKGGHEQNV</sequence>
<feature type="transmembrane region" description="Helical" evidence="8">
    <location>
        <begin position="146"/>
        <end position="163"/>
    </location>
</feature>
<evidence type="ECO:0000256" key="3">
    <source>
        <dbReference type="ARBA" id="ARBA00022670"/>
    </source>
</evidence>
<name>A0A4R2KDK4_9FIRM</name>
<comment type="caution">
    <text evidence="9">The sequence shown here is derived from an EMBL/GenBank/DDBJ whole genome shotgun (WGS) entry which is preliminary data.</text>
</comment>
<keyword evidence="2" id="KW-0673">Quorum sensing</keyword>
<evidence type="ECO:0000256" key="4">
    <source>
        <dbReference type="ARBA" id="ARBA00022692"/>
    </source>
</evidence>
<gene>
    <name evidence="9" type="ORF">EV214_12622</name>
</gene>
<evidence type="ECO:0000256" key="5">
    <source>
        <dbReference type="ARBA" id="ARBA00022801"/>
    </source>
</evidence>
<dbReference type="SMART" id="SM00793">
    <property type="entry name" value="AgrB"/>
    <property type="match status" value="1"/>
</dbReference>
<dbReference type="Pfam" id="PF04647">
    <property type="entry name" value="AgrB"/>
    <property type="match status" value="1"/>
</dbReference>